<accession>A0A564WFW9</accession>
<proteinExistence type="predicted"/>
<evidence type="ECO:0008006" key="5">
    <source>
        <dbReference type="Google" id="ProtNLM"/>
    </source>
</evidence>
<evidence type="ECO:0000313" key="4">
    <source>
        <dbReference type="Proteomes" id="UP000326641"/>
    </source>
</evidence>
<protein>
    <recommendedName>
        <fullName evidence="5">Outer membrane protein</fullName>
    </recommendedName>
</protein>
<sequence>MRLVFGIAAVAMMVVATAATAEDGTAAVDLQRPPLEQTDPAGTAAATAEHSEPAPVIPQYSGVSGDLSFDYKGGVGLLQNDSRGTPDVGFYINTLSNRRTQPVLPERARLGDRGTPENWDVGAIIGYQISDMNEPGAAAGVNLQMVTDLDDTGRGILFQPGFDYTMPFSDSLKLNARVFSTYVSDEGIHPGADTAARGNLGSHETEGGWRDVGLNLGLGYSMSTSWSIETQAGFTHSFGNAAKNNSQDDEVIVNDIFGGVFLNYRF</sequence>
<organism evidence="3 4">
    <name type="scientific">Candidatus Defluviicoccus seviourii</name>
    <dbReference type="NCBI Taxonomy" id="2565273"/>
    <lineage>
        <taxon>Bacteria</taxon>
        <taxon>Pseudomonadati</taxon>
        <taxon>Pseudomonadota</taxon>
        <taxon>Alphaproteobacteria</taxon>
        <taxon>Rhodospirillales</taxon>
        <taxon>Rhodospirillaceae</taxon>
        <taxon>Defluviicoccus</taxon>
    </lineage>
</organism>
<evidence type="ECO:0000256" key="2">
    <source>
        <dbReference type="SAM" id="SignalP"/>
    </source>
</evidence>
<evidence type="ECO:0000313" key="3">
    <source>
        <dbReference type="EMBL" id="VUX47019.1"/>
    </source>
</evidence>
<feature type="chain" id="PRO_5024277754" description="Outer membrane protein" evidence="2">
    <location>
        <begin position="22"/>
        <end position="266"/>
    </location>
</feature>
<gene>
    <name evidence="3" type="ORF">DF3PA_320011</name>
</gene>
<dbReference type="Pfam" id="PF06629">
    <property type="entry name" value="MipA"/>
    <property type="match status" value="1"/>
</dbReference>
<feature type="signal peptide" evidence="2">
    <location>
        <begin position="1"/>
        <end position="21"/>
    </location>
</feature>
<evidence type="ECO:0000256" key="1">
    <source>
        <dbReference type="SAM" id="MobiDB-lite"/>
    </source>
</evidence>
<dbReference type="AlphaFoldDB" id="A0A564WFW9"/>
<comment type="caution">
    <text evidence="3">The sequence shown here is derived from an EMBL/GenBank/DDBJ whole genome shotgun (WGS) entry which is preliminary data.</text>
</comment>
<keyword evidence="4" id="KW-1185">Reference proteome</keyword>
<dbReference type="Proteomes" id="UP000326641">
    <property type="component" value="Unassembled WGS sequence"/>
</dbReference>
<feature type="region of interest" description="Disordered" evidence="1">
    <location>
        <begin position="28"/>
        <end position="59"/>
    </location>
</feature>
<dbReference type="InterPro" id="IPR010583">
    <property type="entry name" value="MipA"/>
</dbReference>
<name>A0A564WFW9_9PROT</name>
<dbReference type="EMBL" id="UXAT02000026">
    <property type="protein sequence ID" value="VUX47019.1"/>
    <property type="molecule type" value="Genomic_DNA"/>
</dbReference>
<keyword evidence="2" id="KW-0732">Signal</keyword>
<reference evidence="3" key="1">
    <citation type="submission" date="2018-11" db="EMBL/GenBank/DDBJ databases">
        <authorList>
            <person name="Onetto C."/>
        </authorList>
    </citation>
    <scope>NUCLEOTIDE SEQUENCE [LARGE SCALE GENOMIC DNA]</scope>
</reference>